<organism evidence="1 2">
    <name type="scientific">candidate division WWE3 bacterium CG08_land_8_20_14_0_20_40_13</name>
    <dbReference type="NCBI Taxonomy" id="1975084"/>
    <lineage>
        <taxon>Bacteria</taxon>
        <taxon>Katanobacteria</taxon>
    </lineage>
</organism>
<protein>
    <submittedName>
        <fullName evidence="1">Uncharacterized protein</fullName>
    </submittedName>
</protein>
<accession>A0A2H0XFI1</accession>
<dbReference type="EMBL" id="PEYT01000027">
    <property type="protein sequence ID" value="PIS22878.1"/>
    <property type="molecule type" value="Genomic_DNA"/>
</dbReference>
<dbReference type="Proteomes" id="UP000230340">
    <property type="component" value="Unassembled WGS sequence"/>
</dbReference>
<evidence type="ECO:0000313" key="1">
    <source>
        <dbReference type="EMBL" id="PIS22878.1"/>
    </source>
</evidence>
<name>A0A2H0XFI1_UNCKA</name>
<reference evidence="2" key="1">
    <citation type="submission" date="2017-09" db="EMBL/GenBank/DDBJ databases">
        <title>Depth-based differentiation of microbial function through sediment-hosted aquifers and enrichment of novel symbionts in the deep terrestrial subsurface.</title>
        <authorList>
            <person name="Probst A.J."/>
            <person name="Ladd B."/>
            <person name="Jarett J.K."/>
            <person name="Geller-Mcgrath D.E."/>
            <person name="Sieber C.M.K."/>
            <person name="Emerson J.B."/>
            <person name="Anantharaman K."/>
            <person name="Thomas B.C."/>
            <person name="Malmstrom R."/>
            <person name="Stieglmeier M."/>
            <person name="Klingl A."/>
            <person name="Woyke T."/>
            <person name="Ryan C.M."/>
            <person name="Banfield J.F."/>
        </authorList>
    </citation>
    <scope>NUCLEOTIDE SEQUENCE [LARGE SCALE GENOMIC DNA]</scope>
</reference>
<proteinExistence type="predicted"/>
<evidence type="ECO:0000313" key="2">
    <source>
        <dbReference type="Proteomes" id="UP000230340"/>
    </source>
</evidence>
<comment type="caution">
    <text evidence="1">The sequence shown here is derived from an EMBL/GenBank/DDBJ whole genome shotgun (WGS) entry which is preliminary data.</text>
</comment>
<gene>
    <name evidence="1" type="ORF">COT49_03160</name>
</gene>
<dbReference type="AlphaFoldDB" id="A0A2H0XFI1"/>
<sequence length="339" mass="37244">MILVCHVSYHWARNFLINFESGDFKTSVLSLTNQIFCSKFPKEAVVNAALSSFNLSSSNTKTYLVSSNPKFAGDASFLEVLNGFTKVGNYLWIGDKEIYYPGGVIPVTVSAADFFKEFYLEQNPQVAENLWQNRQIFGPRIPTNDYEMSIESAGTSAKVKFAVSRLYDAVLKDTARIIISGSPPLFFDNPVKILWPLIRSINNAGVWEVAIDSRDAFSALAFANFFDSGLFDNFLNNEVIQNTATIMVIPGAKKISVSFSAESVQEFDLSSGEPLFLPLAEGSEVQVMVVAKKSVSQTVVGAEHGVLIDPRMRPVSEPASKAQALKESEKAAKVFGSKI</sequence>